<dbReference type="PANTHER" id="PTHR45663">
    <property type="entry name" value="GEO12009P1"/>
    <property type="match status" value="1"/>
</dbReference>
<dbReference type="PANTHER" id="PTHR45663:SF11">
    <property type="entry name" value="GEO12009P1"/>
    <property type="match status" value="1"/>
</dbReference>
<comment type="caution">
    <text evidence="8">The sequence shown here is derived from an EMBL/GenBank/DDBJ whole genome shotgun (WGS) entry which is preliminary data.</text>
</comment>
<evidence type="ECO:0000313" key="8">
    <source>
        <dbReference type="EMBL" id="MBM6758747.1"/>
    </source>
</evidence>
<organism evidence="8 9">
    <name type="scientific">Bacteroides mediterraneensis</name>
    <dbReference type="NCBI Taxonomy" id="1841856"/>
    <lineage>
        <taxon>Bacteria</taxon>
        <taxon>Pseudomonadati</taxon>
        <taxon>Bacteroidota</taxon>
        <taxon>Bacteroidia</taxon>
        <taxon>Bacteroidales</taxon>
        <taxon>Bacteroidaceae</taxon>
        <taxon>Bacteroides</taxon>
    </lineage>
</organism>
<dbReference type="Proteomes" id="UP000703295">
    <property type="component" value="Unassembled WGS sequence"/>
</dbReference>
<comment type="similarity">
    <text evidence="1">Belongs to the thioredoxin family.</text>
</comment>
<gene>
    <name evidence="8" type="primary">trxA</name>
    <name evidence="8" type="ORF">H6A31_08675</name>
</gene>
<keyword evidence="4" id="KW-1015">Disulfide bond</keyword>
<dbReference type="SUPFAM" id="SSF52833">
    <property type="entry name" value="Thioredoxin-like"/>
    <property type="match status" value="1"/>
</dbReference>
<keyword evidence="5" id="KW-0676">Redox-active center</keyword>
<dbReference type="Gene3D" id="3.40.30.10">
    <property type="entry name" value="Glutaredoxin"/>
    <property type="match status" value="1"/>
</dbReference>
<dbReference type="InterPro" id="IPR005746">
    <property type="entry name" value="Thioredoxin"/>
</dbReference>
<sequence length="99" mass="11425">METFYDVIAGDQLVLVDFFATWCQPCKMMHPVLQQVKEVLGDRIRIIKIDVDTHAALSQQYQIQSVPTLMLFRKGEVLWRMSGAMPKAELLSNLDPFLR</sequence>
<keyword evidence="2" id="KW-0813">Transport</keyword>
<keyword evidence="3" id="KW-0249">Electron transport</keyword>
<evidence type="ECO:0000259" key="7">
    <source>
        <dbReference type="PROSITE" id="PS51352"/>
    </source>
</evidence>
<reference evidence="8 9" key="1">
    <citation type="journal article" date="2021" name="Sci. Rep.">
        <title>The distribution of antibiotic resistance genes in chicken gut microbiota commensals.</title>
        <authorList>
            <person name="Juricova H."/>
            <person name="Matiasovicova J."/>
            <person name="Kubasova T."/>
            <person name="Cejkova D."/>
            <person name="Rychlik I."/>
        </authorList>
    </citation>
    <scope>NUCLEOTIDE SEQUENCE [LARGE SCALE GENOMIC DNA]</scope>
    <source>
        <strain evidence="8 9">An801</strain>
    </source>
</reference>
<evidence type="ECO:0000256" key="5">
    <source>
        <dbReference type="ARBA" id="ARBA00023284"/>
    </source>
</evidence>
<evidence type="ECO:0000256" key="6">
    <source>
        <dbReference type="NCBIfam" id="TIGR01068"/>
    </source>
</evidence>
<dbReference type="InterPro" id="IPR036249">
    <property type="entry name" value="Thioredoxin-like_sf"/>
</dbReference>
<evidence type="ECO:0000313" key="9">
    <source>
        <dbReference type="Proteomes" id="UP000703295"/>
    </source>
</evidence>
<accession>A0ABS2EVQ3</accession>
<evidence type="ECO:0000256" key="3">
    <source>
        <dbReference type="ARBA" id="ARBA00022982"/>
    </source>
</evidence>
<dbReference type="PROSITE" id="PS51352">
    <property type="entry name" value="THIOREDOXIN_2"/>
    <property type="match status" value="1"/>
</dbReference>
<dbReference type="InterPro" id="IPR013766">
    <property type="entry name" value="Thioredoxin_domain"/>
</dbReference>
<protein>
    <recommendedName>
        <fullName evidence="6">Thioredoxin</fullName>
    </recommendedName>
</protein>
<dbReference type="PRINTS" id="PR00421">
    <property type="entry name" value="THIOREDOXIN"/>
</dbReference>
<name>A0ABS2EVQ3_9BACE</name>
<dbReference type="CDD" id="cd02947">
    <property type="entry name" value="TRX_family"/>
    <property type="match status" value="1"/>
</dbReference>
<evidence type="ECO:0000256" key="1">
    <source>
        <dbReference type="ARBA" id="ARBA00008987"/>
    </source>
</evidence>
<dbReference type="NCBIfam" id="TIGR01068">
    <property type="entry name" value="thioredoxin"/>
    <property type="match status" value="1"/>
</dbReference>
<dbReference type="RefSeq" id="WP_204475924.1">
    <property type="nucleotide sequence ID" value="NZ_JACJJW010000021.1"/>
</dbReference>
<dbReference type="Pfam" id="PF00085">
    <property type="entry name" value="Thioredoxin"/>
    <property type="match status" value="1"/>
</dbReference>
<evidence type="ECO:0000256" key="4">
    <source>
        <dbReference type="ARBA" id="ARBA00023157"/>
    </source>
</evidence>
<evidence type="ECO:0000256" key="2">
    <source>
        <dbReference type="ARBA" id="ARBA00022448"/>
    </source>
</evidence>
<keyword evidence="9" id="KW-1185">Reference proteome</keyword>
<feature type="domain" description="Thioredoxin" evidence="7">
    <location>
        <begin position="1"/>
        <end position="99"/>
    </location>
</feature>
<proteinExistence type="inferred from homology"/>
<dbReference type="PIRSF" id="PIRSF000077">
    <property type="entry name" value="Thioredoxin"/>
    <property type="match status" value="1"/>
</dbReference>
<dbReference type="EMBL" id="JACJJW010000021">
    <property type="protein sequence ID" value="MBM6758747.1"/>
    <property type="molecule type" value="Genomic_DNA"/>
</dbReference>